<keyword evidence="1" id="KW-0732">Signal</keyword>
<accession>A0ABR3MKI2</accession>
<evidence type="ECO:0000313" key="2">
    <source>
        <dbReference type="EMBL" id="KAL1265181.1"/>
    </source>
</evidence>
<dbReference type="EMBL" id="JAYMGO010000011">
    <property type="protein sequence ID" value="KAL1265181.1"/>
    <property type="molecule type" value="Genomic_DNA"/>
</dbReference>
<name>A0ABR3MKI2_9TELE</name>
<keyword evidence="3" id="KW-1185">Reference proteome</keyword>
<feature type="signal peptide" evidence="1">
    <location>
        <begin position="1"/>
        <end position="26"/>
    </location>
</feature>
<organism evidence="2 3">
    <name type="scientific">Cirrhinus molitorella</name>
    <name type="common">mud carp</name>
    <dbReference type="NCBI Taxonomy" id="172907"/>
    <lineage>
        <taxon>Eukaryota</taxon>
        <taxon>Metazoa</taxon>
        <taxon>Chordata</taxon>
        <taxon>Craniata</taxon>
        <taxon>Vertebrata</taxon>
        <taxon>Euteleostomi</taxon>
        <taxon>Actinopterygii</taxon>
        <taxon>Neopterygii</taxon>
        <taxon>Teleostei</taxon>
        <taxon>Ostariophysi</taxon>
        <taxon>Cypriniformes</taxon>
        <taxon>Cyprinidae</taxon>
        <taxon>Labeoninae</taxon>
        <taxon>Labeonini</taxon>
        <taxon>Cirrhinus</taxon>
    </lineage>
</organism>
<feature type="chain" id="PRO_5047090159" description="Secreted protein" evidence="1">
    <location>
        <begin position="27"/>
        <end position="70"/>
    </location>
</feature>
<evidence type="ECO:0008006" key="4">
    <source>
        <dbReference type="Google" id="ProtNLM"/>
    </source>
</evidence>
<dbReference type="Proteomes" id="UP001558613">
    <property type="component" value="Unassembled WGS sequence"/>
</dbReference>
<sequence>MRIYMPYSCFFWRILLALIQIDCLHSFCLSPNHSTCSCESITATPPSLILSCIAIGLPVEREQPAKQRQA</sequence>
<protein>
    <recommendedName>
        <fullName evidence="4">Secreted protein</fullName>
    </recommendedName>
</protein>
<gene>
    <name evidence="2" type="ORF">QQF64_003208</name>
</gene>
<evidence type="ECO:0000313" key="3">
    <source>
        <dbReference type="Proteomes" id="UP001558613"/>
    </source>
</evidence>
<comment type="caution">
    <text evidence="2">The sequence shown here is derived from an EMBL/GenBank/DDBJ whole genome shotgun (WGS) entry which is preliminary data.</text>
</comment>
<proteinExistence type="predicted"/>
<evidence type="ECO:0000256" key="1">
    <source>
        <dbReference type="SAM" id="SignalP"/>
    </source>
</evidence>
<reference evidence="2 3" key="1">
    <citation type="submission" date="2023-09" db="EMBL/GenBank/DDBJ databases">
        <authorList>
            <person name="Wang M."/>
        </authorList>
    </citation>
    <scope>NUCLEOTIDE SEQUENCE [LARGE SCALE GENOMIC DNA]</scope>
    <source>
        <strain evidence="2">GT-2023</strain>
        <tissue evidence="2">Liver</tissue>
    </source>
</reference>